<dbReference type="InterPro" id="IPR029058">
    <property type="entry name" value="AB_hydrolase_fold"/>
</dbReference>
<dbReference type="SUPFAM" id="SSF53474">
    <property type="entry name" value="alpha/beta-Hydrolases"/>
    <property type="match status" value="1"/>
</dbReference>
<name>A0A517NZA8_9BACT</name>
<dbReference type="GO" id="GO:0016787">
    <property type="term" value="F:hydrolase activity"/>
    <property type="evidence" value="ECO:0007669"/>
    <property type="project" value="UniProtKB-KW"/>
</dbReference>
<sequence>MKPTATTQAIKPRDKSSKMLMGVFYFCVCAVIVILLANPAFAQKKKEEDPKLKPRPVVLKTDDGLALRAFYFPSDKGKEAVTVMLVHEWQGQASPYGKLCMTLRNAGCAVIVPDYRGHGGSKEYTDARGKVRKFNIAQMGKRDVENIVRYDLEEAKRFLKKRNNDEELNLNALVVIGVREGCVMAAHWAQRDWSFAPVGSKKRGQDVKALVLISPKKVFKGVSLDQTLSNPAILSLPMMLVAGQGSPEESEAERVYKRVEAVRKRIHRGDVEGLNLHLSKASFSGPQLVAKTPDVLPAVVQFVKKNVVISEDEEINPWVNRE</sequence>
<accession>A0A517NZA8</accession>
<evidence type="ECO:0000313" key="3">
    <source>
        <dbReference type="Proteomes" id="UP000319817"/>
    </source>
</evidence>
<dbReference type="EMBL" id="CP036526">
    <property type="protein sequence ID" value="QDT12451.1"/>
    <property type="molecule type" value="Genomic_DNA"/>
</dbReference>
<dbReference type="Gene3D" id="3.40.50.1820">
    <property type="entry name" value="alpha/beta hydrolase"/>
    <property type="match status" value="1"/>
</dbReference>
<reference evidence="2 3" key="1">
    <citation type="submission" date="2019-02" db="EMBL/GenBank/DDBJ databases">
        <title>Deep-cultivation of Planctomycetes and their phenomic and genomic characterization uncovers novel biology.</title>
        <authorList>
            <person name="Wiegand S."/>
            <person name="Jogler M."/>
            <person name="Boedeker C."/>
            <person name="Pinto D."/>
            <person name="Vollmers J."/>
            <person name="Rivas-Marin E."/>
            <person name="Kohn T."/>
            <person name="Peeters S.H."/>
            <person name="Heuer A."/>
            <person name="Rast P."/>
            <person name="Oberbeckmann S."/>
            <person name="Bunk B."/>
            <person name="Jeske O."/>
            <person name="Meyerdierks A."/>
            <person name="Storesund J.E."/>
            <person name="Kallscheuer N."/>
            <person name="Luecker S."/>
            <person name="Lage O.M."/>
            <person name="Pohl T."/>
            <person name="Merkel B.J."/>
            <person name="Hornburger P."/>
            <person name="Mueller R.-W."/>
            <person name="Bruemmer F."/>
            <person name="Labrenz M."/>
            <person name="Spormann A.M."/>
            <person name="Op den Camp H."/>
            <person name="Overmann J."/>
            <person name="Amann R."/>
            <person name="Jetten M.S.M."/>
            <person name="Mascher T."/>
            <person name="Medema M.H."/>
            <person name="Devos D.P."/>
            <person name="Kaster A.-K."/>
            <person name="Ovreas L."/>
            <person name="Rohde M."/>
            <person name="Galperin M.Y."/>
            <person name="Jogler C."/>
        </authorList>
    </citation>
    <scope>NUCLEOTIDE SEQUENCE [LARGE SCALE GENOMIC DNA]</scope>
    <source>
        <strain evidence="2 3">K23_9</strain>
    </source>
</reference>
<dbReference type="RefSeq" id="WP_419189228.1">
    <property type="nucleotide sequence ID" value="NZ_CP036526.1"/>
</dbReference>
<dbReference type="InterPro" id="IPR022742">
    <property type="entry name" value="Hydrolase_4"/>
</dbReference>
<dbReference type="Pfam" id="PF12146">
    <property type="entry name" value="Hydrolase_4"/>
    <property type="match status" value="1"/>
</dbReference>
<evidence type="ECO:0000259" key="1">
    <source>
        <dbReference type="Pfam" id="PF12146"/>
    </source>
</evidence>
<feature type="domain" description="Serine aminopeptidase S33" evidence="1">
    <location>
        <begin position="81"/>
        <end position="215"/>
    </location>
</feature>
<gene>
    <name evidence="2" type="ORF">K239x_44610</name>
</gene>
<organism evidence="2 3">
    <name type="scientific">Stieleria marina</name>
    <dbReference type="NCBI Taxonomy" id="1930275"/>
    <lineage>
        <taxon>Bacteria</taxon>
        <taxon>Pseudomonadati</taxon>
        <taxon>Planctomycetota</taxon>
        <taxon>Planctomycetia</taxon>
        <taxon>Pirellulales</taxon>
        <taxon>Pirellulaceae</taxon>
        <taxon>Stieleria</taxon>
    </lineage>
</organism>
<keyword evidence="2" id="KW-0378">Hydrolase</keyword>
<protein>
    <submittedName>
        <fullName evidence="2">Alpha/beta hydrolase family protein</fullName>
    </submittedName>
</protein>
<evidence type="ECO:0000313" key="2">
    <source>
        <dbReference type="EMBL" id="QDT12451.1"/>
    </source>
</evidence>
<proteinExistence type="predicted"/>
<dbReference type="AlphaFoldDB" id="A0A517NZA8"/>
<keyword evidence="3" id="KW-1185">Reference proteome</keyword>
<dbReference type="Proteomes" id="UP000319817">
    <property type="component" value="Chromosome"/>
</dbReference>